<keyword evidence="2" id="KW-0472">Membrane</keyword>
<keyword evidence="2" id="KW-0812">Transmembrane</keyword>
<name>A0A3P3YNX3_PLABS</name>
<gene>
    <name evidence="3" type="ORF">PLBR_LOCUS9136</name>
</gene>
<feature type="compositionally biased region" description="Basic and acidic residues" evidence="1">
    <location>
        <begin position="308"/>
        <end position="317"/>
    </location>
</feature>
<protein>
    <submittedName>
        <fullName evidence="3">Uncharacterized protein</fullName>
    </submittedName>
</protein>
<geneLocation type="mitochondrion" evidence="3"/>
<evidence type="ECO:0000313" key="3">
    <source>
        <dbReference type="EMBL" id="SPR01921.1"/>
    </source>
</evidence>
<feature type="compositionally biased region" description="Low complexity" evidence="1">
    <location>
        <begin position="169"/>
        <end position="187"/>
    </location>
</feature>
<keyword evidence="3" id="KW-0496">Mitochondrion</keyword>
<organism evidence="3 4">
    <name type="scientific">Plasmodiophora brassicae</name>
    <name type="common">Clubroot disease agent</name>
    <dbReference type="NCBI Taxonomy" id="37360"/>
    <lineage>
        <taxon>Eukaryota</taxon>
        <taxon>Sar</taxon>
        <taxon>Rhizaria</taxon>
        <taxon>Endomyxa</taxon>
        <taxon>Phytomyxea</taxon>
        <taxon>Plasmodiophorida</taxon>
        <taxon>Plasmodiophoridae</taxon>
        <taxon>Plasmodiophora</taxon>
    </lineage>
</organism>
<evidence type="ECO:0000256" key="1">
    <source>
        <dbReference type="SAM" id="MobiDB-lite"/>
    </source>
</evidence>
<keyword evidence="2" id="KW-1133">Transmembrane helix</keyword>
<feature type="region of interest" description="Disordered" evidence="1">
    <location>
        <begin position="125"/>
        <end position="331"/>
    </location>
</feature>
<proteinExistence type="predicted"/>
<feature type="compositionally biased region" description="Pro residues" evidence="1">
    <location>
        <begin position="62"/>
        <end position="72"/>
    </location>
</feature>
<reference evidence="3 4" key="1">
    <citation type="submission" date="2018-03" db="EMBL/GenBank/DDBJ databases">
        <authorList>
            <person name="Fogelqvist J."/>
        </authorList>
    </citation>
    <scope>NUCLEOTIDE SEQUENCE [LARGE SCALE GENOMIC DNA]</scope>
</reference>
<dbReference type="AlphaFoldDB" id="A0A3P3YNX3"/>
<accession>A0A3P3YNX3</accession>
<feature type="region of interest" description="Disordered" evidence="1">
    <location>
        <begin position="42"/>
        <end position="91"/>
    </location>
</feature>
<feature type="transmembrane region" description="Helical" evidence="2">
    <location>
        <begin position="390"/>
        <end position="409"/>
    </location>
</feature>
<sequence length="410" mass="43483">MNLPAGHVDWRTTVPRYGSIRGGGDDLGAADHGDVMEHILGAPPWCEHRPSPGPGDARSPVLPDPPATPDPPDAVVEPQRERQAGPWQSASELKTLRRDLLLAIATLRQRTQEFRTLKGLDRISRPVAEDGHPVAQSESPSATEARSLPAGQPPPPQGSVHLCPVPLLAAPANSGPGNGGDDPTPSSAGDHRDSARHRSLGASSQDADGRRGGCTVIGARPVGACVQAKSGLAPEPDDTDGVRAGSVGRTAAPERGNGLQLVADTVTRNGSDQDGDDRVKDDDGDDGREERIQSEQDDDDVGQVANDATRRDPRDGTIRFQEGTQPGGTCTADEHVLVGRFNQTASRRAADRVSRKRPRREMPVEEEGTAASRAKRPRHDSTPAYPSPDAIQVGVFSAVFVIMWVVLFAC</sequence>
<evidence type="ECO:0000256" key="2">
    <source>
        <dbReference type="SAM" id="Phobius"/>
    </source>
</evidence>
<feature type="region of interest" description="Disordered" evidence="1">
    <location>
        <begin position="343"/>
        <end position="388"/>
    </location>
</feature>
<dbReference type="Proteomes" id="UP000290189">
    <property type="component" value="Unassembled WGS sequence"/>
</dbReference>
<dbReference type="EMBL" id="OVEO01000019">
    <property type="protein sequence ID" value="SPR01921.1"/>
    <property type="molecule type" value="Genomic_DNA"/>
</dbReference>
<evidence type="ECO:0000313" key="4">
    <source>
        <dbReference type="Proteomes" id="UP000290189"/>
    </source>
</evidence>